<sequence>MNMPVLDIKSSLSTILQKIFSFTQDAIQQLCALCVYGTFFVCLVILGIATHTLMNQQHLHLVATIDGKEHIVIDLRPHGK</sequence>
<proteinExistence type="predicted"/>
<name>A0A2T5ITE2_9GAMM</name>
<dbReference type="Proteomes" id="UP000244223">
    <property type="component" value="Unassembled WGS sequence"/>
</dbReference>
<dbReference type="RefSeq" id="WP_107866880.1">
    <property type="nucleotide sequence ID" value="NZ_QAON01000022.1"/>
</dbReference>
<comment type="caution">
    <text evidence="2">The sequence shown here is derived from an EMBL/GenBank/DDBJ whole genome shotgun (WGS) entry which is preliminary data.</text>
</comment>
<feature type="transmembrane region" description="Helical" evidence="1">
    <location>
        <begin position="26"/>
        <end position="49"/>
    </location>
</feature>
<accession>A0A2T5ITE2</accession>
<keyword evidence="1" id="KW-0812">Transmembrane</keyword>
<evidence type="ECO:0000313" key="3">
    <source>
        <dbReference type="Proteomes" id="UP000244223"/>
    </source>
</evidence>
<keyword evidence="1" id="KW-1133">Transmembrane helix</keyword>
<evidence type="ECO:0000256" key="1">
    <source>
        <dbReference type="SAM" id="Phobius"/>
    </source>
</evidence>
<gene>
    <name evidence="2" type="ORF">C8N29_1225</name>
</gene>
<keyword evidence="3" id="KW-1185">Reference proteome</keyword>
<protein>
    <submittedName>
        <fullName evidence="2">Uncharacterized protein</fullName>
    </submittedName>
</protein>
<reference evidence="2 3" key="1">
    <citation type="submission" date="2018-04" db="EMBL/GenBank/DDBJ databases">
        <title>Genomic Encyclopedia of Archaeal and Bacterial Type Strains, Phase II (KMG-II): from individual species to whole genera.</title>
        <authorList>
            <person name="Goeker M."/>
        </authorList>
    </citation>
    <scope>NUCLEOTIDE SEQUENCE [LARGE SCALE GENOMIC DNA]</scope>
    <source>
        <strain evidence="2 3">DSM 5822</strain>
    </source>
</reference>
<dbReference type="AlphaFoldDB" id="A0A2T5ITE2"/>
<evidence type="ECO:0000313" key="2">
    <source>
        <dbReference type="EMBL" id="PTQ87139.1"/>
    </source>
</evidence>
<dbReference type="EMBL" id="QAON01000022">
    <property type="protein sequence ID" value="PTQ87139.1"/>
    <property type="molecule type" value="Genomic_DNA"/>
</dbReference>
<organism evidence="2 3">
    <name type="scientific">Agitococcus lubricus</name>
    <dbReference type="NCBI Taxonomy" id="1077255"/>
    <lineage>
        <taxon>Bacteria</taxon>
        <taxon>Pseudomonadati</taxon>
        <taxon>Pseudomonadota</taxon>
        <taxon>Gammaproteobacteria</taxon>
        <taxon>Moraxellales</taxon>
        <taxon>Moraxellaceae</taxon>
        <taxon>Agitococcus</taxon>
    </lineage>
</organism>
<keyword evidence="1" id="KW-0472">Membrane</keyword>